<evidence type="ECO:0000313" key="1">
    <source>
        <dbReference type="EMBL" id="KAH7566241.1"/>
    </source>
</evidence>
<keyword evidence="2" id="KW-1185">Reference proteome</keyword>
<gene>
    <name evidence="1" type="ORF">JRO89_XS08G0123400</name>
</gene>
<name>A0ABQ8HPG1_9ROSI</name>
<organism evidence="1 2">
    <name type="scientific">Xanthoceras sorbifolium</name>
    <dbReference type="NCBI Taxonomy" id="99658"/>
    <lineage>
        <taxon>Eukaryota</taxon>
        <taxon>Viridiplantae</taxon>
        <taxon>Streptophyta</taxon>
        <taxon>Embryophyta</taxon>
        <taxon>Tracheophyta</taxon>
        <taxon>Spermatophyta</taxon>
        <taxon>Magnoliopsida</taxon>
        <taxon>eudicotyledons</taxon>
        <taxon>Gunneridae</taxon>
        <taxon>Pentapetalae</taxon>
        <taxon>rosids</taxon>
        <taxon>malvids</taxon>
        <taxon>Sapindales</taxon>
        <taxon>Sapindaceae</taxon>
        <taxon>Xanthoceroideae</taxon>
        <taxon>Xanthoceras</taxon>
    </lineage>
</organism>
<sequence length="182" mass="21615">MVLHADQIATRGIMRDYTTWYYHGEDGDNDVGNNGNSDANKDKDNDHHDIHLDDVHDLIEEINQLYRDGQIDMHMFSLGCEPERHAIYYSGPWITFTEYPEEEFEILFACFKEAQFTYTCSEDELQDAFYRVVKNGYSKWMFQLRLPVFKKYVSVENRITHCPDNIPPPVWKEMVGKWMKKE</sequence>
<dbReference type="Proteomes" id="UP000827721">
    <property type="component" value="Unassembled WGS sequence"/>
</dbReference>
<proteinExistence type="predicted"/>
<dbReference type="EMBL" id="JAFEMO010000008">
    <property type="protein sequence ID" value="KAH7566241.1"/>
    <property type="molecule type" value="Genomic_DNA"/>
</dbReference>
<protein>
    <submittedName>
        <fullName evidence="1">Uncharacterized protein</fullName>
    </submittedName>
</protein>
<evidence type="ECO:0000313" key="2">
    <source>
        <dbReference type="Proteomes" id="UP000827721"/>
    </source>
</evidence>
<comment type="caution">
    <text evidence="1">The sequence shown here is derived from an EMBL/GenBank/DDBJ whole genome shotgun (WGS) entry which is preliminary data.</text>
</comment>
<reference evidence="1 2" key="1">
    <citation type="submission" date="2021-02" db="EMBL/GenBank/DDBJ databases">
        <title>Plant Genome Project.</title>
        <authorList>
            <person name="Zhang R.-G."/>
        </authorList>
    </citation>
    <scope>NUCLEOTIDE SEQUENCE [LARGE SCALE GENOMIC DNA]</scope>
    <source>
        <tissue evidence="1">Leaves</tissue>
    </source>
</reference>
<accession>A0ABQ8HPG1</accession>